<sequence>MSPTDRIADSARPPAPTDVVDSSERATDHIHEEKSEVPEAALVKVLPMLGDLSKRMGRTESSQSGQARQHRKESAESSVFDSVLGVGEAMKLQDLVRNPSPKRSPNLSPATYFGDRLPAQVAGNYDMGQAPKLGVNGQRLPDYHF</sequence>
<evidence type="ECO:0000313" key="2">
    <source>
        <dbReference type="EMBL" id="CCA22688.1"/>
    </source>
</evidence>
<feature type="region of interest" description="Disordered" evidence="1">
    <location>
        <begin position="126"/>
        <end position="145"/>
    </location>
</feature>
<organism evidence="2">
    <name type="scientific">Albugo laibachii Nc14</name>
    <dbReference type="NCBI Taxonomy" id="890382"/>
    <lineage>
        <taxon>Eukaryota</taxon>
        <taxon>Sar</taxon>
        <taxon>Stramenopiles</taxon>
        <taxon>Oomycota</taxon>
        <taxon>Peronosporomycetes</taxon>
        <taxon>Albuginales</taxon>
        <taxon>Albuginaceae</taxon>
        <taxon>Albugo</taxon>
    </lineage>
</organism>
<feature type="compositionally biased region" description="Basic and acidic residues" evidence="1">
    <location>
        <begin position="22"/>
        <end position="37"/>
    </location>
</feature>
<feature type="region of interest" description="Disordered" evidence="1">
    <location>
        <begin position="55"/>
        <end position="80"/>
    </location>
</feature>
<feature type="region of interest" description="Disordered" evidence="1">
    <location>
        <begin position="1"/>
        <end position="42"/>
    </location>
</feature>
<evidence type="ECO:0000256" key="1">
    <source>
        <dbReference type="SAM" id="MobiDB-lite"/>
    </source>
</evidence>
<reference evidence="2" key="1">
    <citation type="journal article" date="2011" name="PLoS Biol.">
        <title>Gene gain and loss during evolution of obligate parasitism in the white rust pathogen of Arabidopsis thaliana.</title>
        <authorList>
            <person name="Kemen E."/>
            <person name="Gardiner A."/>
            <person name="Schultz-Larsen T."/>
            <person name="Kemen A.C."/>
            <person name="Balmuth A.L."/>
            <person name="Robert-Seilaniantz A."/>
            <person name="Bailey K."/>
            <person name="Holub E."/>
            <person name="Studholme D.J."/>
            <person name="Maclean D."/>
            <person name="Jones J.D."/>
        </authorList>
    </citation>
    <scope>NUCLEOTIDE SEQUENCE</scope>
</reference>
<gene>
    <name evidence="2" type="primary">AlNc14C164G7838</name>
    <name evidence="2" type="ORF">ALNC14_088310</name>
</gene>
<proteinExistence type="predicted"/>
<dbReference type="AlphaFoldDB" id="F0WN01"/>
<name>F0WN01_9STRA</name>
<reference evidence="2" key="2">
    <citation type="submission" date="2011-02" db="EMBL/GenBank/DDBJ databases">
        <authorList>
            <person name="MacLean D."/>
        </authorList>
    </citation>
    <scope>NUCLEOTIDE SEQUENCE</scope>
</reference>
<protein>
    <submittedName>
        <fullName evidence="2">AlNc14C164G7838 protein</fullName>
    </submittedName>
</protein>
<accession>F0WN01</accession>
<dbReference type="EMBL" id="FR824209">
    <property type="protein sequence ID" value="CCA22688.1"/>
    <property type="molecule type" value="Genomic_DNA"/>
</dbReference>
<dbReference type="HOGENOM" id="CLU_112674_0_0_1"/>